<dbReference type="EMBL" id="MRZV01000066">
    <property type="protein sequence ID" value="PIK60069.1"/>
    <property type="molecule type" value="Genomic_DNA"/>
</dbReference>
<dbReference type="Proteomes" id="UP000230750">
    <property type="component" value="Unassembled WGS sequence"/>
</dbReference>
<proteinExistence type="predicted"/>
<sequence length="663" mass="74635">MDGQSRPWTKKERREGCPCDLCPGKYFKAVWELKRHLRHFHIDKGIKVGNVLTVPCKRNCITKSKTCNIPECHYHCYLCEGVLNRRVDFAHHASICQGNANRYNSLPGCKSDTKGGNSSDSGNGDEAGGNSQSVGSYENLSSEVRSGDSDDNQEEEFIQEEERENRRVSYNSGEEYRGDIDSEYSISSEVAGSGISDAGGNENVSSEGRSGDSDDNQEEEFIQEEERENRRVSYNSGEEYQGDVDSEHGSDVAGSDISDVGDAGGYENVSSEGRSGDSDDTREEEYVGKSRYQHFSVFNNAIDYYARLGRCVVTFDKDGTVLNCACCKQSRSCVHKGMCIWYLKECDLLPTIELEEHENLIEMLDRLEKGLECSVALGRHTELINKQLDINVRPQNVINSLLHFQALCTRSYHFHCVLCGYHPEIVILDIDKKGAFRCDVSNLELPSESEENDTVDCEQFWEDVQKNVLALGLMGHSQINPYDISPSYTYWSPYIGSNTRKGRTILNTEHRKIHRGNGLLENDAREFTQERLIEILHGSNVAYIKQVGRDVGIRGTSKMSKLDIIRKIRDTLIKDNSKFNKVFAKLQGSTGGWGSMVCPHGVVYAAKFLLRAESPRDVIDLIKSMKYLPNVVIVDMALWLLRMVTRDSLECSVRITGCSPHRQ</sequence>
<name>A0A2G8LIJ4_STIJA</name>
<evidence type="ECO:0000256" key="1">
    <source>
        <dbReference type="SAM" id="MobiDB-lite"/>
    </source>
</evidence>
<dbReference type="OrthoDB" id="8948380at2759"/>
<evidence type="ECO:0000313" key="2">
    <source>
        <dbReference type="EMBL" id="PIK60069.1"/>
    </source>
</evidence>
<feature type="compositionally biased region" description="Polar residues" evidence="1">
    <location>
        <begin position="132"/>
        <end position="144"/>
    </location>
</feature>
<comment type="caution">
    <text evidence="2">The sequence shown here is derived from an EMBL/GenBank/DDBJ whole genome shotgun (WGS) entry which is preliminary data.</text>
</comment>
<feature type="compositionally biased region" description="Low complexity" evidence="1">
    <location>
        <begin position="114"/>
        <end position="131"/>
    </location>
</feature>
<feature type="compositionally biased region" description="Acidic residues" evidence="1">
    <location>
        <begin position="149"/>
        <end position="162"/>
    </location>
</feature>
<evidence type="ECO:0000313" key="3">
    <source>
        <dbReference type="Proteomes" id="UP000230750"/>
    </source>
</evidence>
<dbReference type="AlphaFoldDB" id="A0A2G8LIJ4"/>
<reference evidence="2 3" key="1">
    <citation type="journal article" date="2017" name="PLoS Biol.">
        <title>The sea cucumber genome provides insights into morphological evolution and visceral regeneration.</title>
        <authorList>
            <person name="Zhang X."/>
            <person name="Sun L."/>
            <person name="Yuan J."/>
            <person name="Sun Y."/>
            <person name="Gao Y."/>
            <person name="Zhang L."/>
            <person name="Li S."/>
            <person name="Dai H."/>
            <person name="Hamel J.F."/>
            <person name="Liu C."/>
            <person name="Yu Y."/>
            <person name="Liu S."/>
            <person name="Lin W."/>
            <person name="Guo K."/>
            <person name="Jin S."/>
            <person name="Xu P."/>
            <person name="Storey K.B."/>
            <person name="Huan P."/>
            <person name="Zhang T."/>
            <person name="Zhou Y."/>
            <person name="Zhang J."/>
            <person name="Lin C."/>
            <person name="Li X."/>
            <person name="Xing L."/>
            <person name="Huo D."/>
            <person name="Sun M."/>
            <person name="Wang L."/>
            <person name="Mercier A."/>
            <person name="Li F."/>
            <person name="Yang H."/>
            <person name="Xiang J."/>
        </authorList>
    </citation>
    <scope>NUCLEOTIDE SEQUENCE [LARGE SCALE GENOMIC DNA]</scope>
    <source>
        <strain evidence="2">Shaxun</strain>
        <tissue evidence="2">Muscle</tissue>
    </source>
</reference>
<keyword evidence="3" id="KW-1185">Reference proteome</keyword>
<feature type="compositionally biased region" description="Basic and acidic residues" evidence="1">
    <location>
        <begin position="274"/>
        <end position="285"/>
    </location>
</feature>
<dbReference type="InterPro" id="IPR039598">
    <property type="entry name" value="HMGXB3"/>
</dbReference>
<feature type="region of interest" description="Disordered" evidence="1">
    <location>
        <begin position="107"/>
        <end position="285"/>
    </location>
</feature>
<protein>
    <submittedName>
        <fullName evidence="2">Uncharacterized protein</fullName>
    </submittedName>
</protein>
<gene>
    <name evidence="2" type="ORF">BSL78_02974</name>
</gene>
<accession>A0A2G8LIJ4</accession>
<dbReference type="PANTHER" id="PTHR17609">
    <property type="entry name" value="HMG DOMAIN-CONTAINING PROTEIN 3"/>
    <property type="match status" value="1"/>
</dbReference>
<dbReference type="PANTHER" id="PTHR17609:SF3">
    <property type="entry name" value="SAP DOMAIN-CONTAINING PROTEIN"/>
    <property type="match status" value="1"/>
</dbReference>
<organism evidence="2 3">
    <name type="scientific">Stichopus japonicus</name>
    <name type="common">Sea cucumber</name>
    <dbReference type="NCBI Taxonomy" id="307972"/>
    <lineage>
        <taxon>Eukaryota</taxon>
        <taxon>Metazoa</taxon>
        <taxon>Echinodermata</taxon>
        <taxon>Eleutherozoa</taxon>
        <taxon>Echinozoa</taxon>
        <taxon>Holothuroidea</taxon>
        <taxon>Aspidochirotacea</taxon>
        <taxon>Aspidochirotida</taxon>
        <taxon>Stichopodidae</taxon>
        <taxon>Apostichopus</taxon>
    </lineage>
</organism>
<feature type="compositionally biased region" description="Acidic residues" evidence="1">
    <location>
        <begin position="213"/>
        <end position="226"/>
    </location>
</feature>